<comment type="caution">
    <text evidence="1">The sequence shown here is derived from an EMBL/GenBank/DDBJ whole genome shotgun (WGS) entry which is preliminary data.</text>
</comment>
<evidence type="ECO:0000313" key="1">
    <source>
        <dbReference type="EMBL" id="KAF6169556.1"/>
    </source>
</evidence>
<accession>A0A7J7NQU6</accession>
<reference evidence="1 2" key="1">
    <citation type="journal article" date="2020" name="IScience">
        <title>Genome Sequencing of the Endangered Kingdonia uniflora (Circaeasteraceae, Ranunculales) Reveals Potential Mechanisms of Evolutionary Specialization.</title>
        <authorList>
            <person name="Sun Y."/>
            <person name="Deng T."/>
            <person name="Zhang A."/>
            <person name="Moore M.J."/>
            <person name="Landis J.B."/>
            <person name="Lin N."/>
            <person name="Zhang H."/>
            <person name="Zhang X."/>
            <person name="Huang J."/>
            <person name="Zhang X."/>
            <person name="Sun H."/>
            <person name="Wang H."/>
        </authorList>
    </citation>
    <scope>NUCLEOTIDE SEQUENCE [LARGE SCALE GENOMIC DNA]</scope>
    <source>
        <strain evidence="1">TB1705</strain>
        <tissue evidence="1">Leaf</tissue>
    </source>
</reference>
<keyword evidence="2" id="KW-1185">Reference proteome</keyword>
<protein>
    <submittedName>
        <fullName evidence="1">Uncharacterized protein</fullName>
    </submittedName>
</protein>
<feature type="non-terminal residue" evidence="1">
    <location>
        <position position="1"/>
    </location>
</feature>
<sequence>GILTTRISPVSDRKYCLIPSHTPEWVTKYNSIHPGPTFYFNPIEESPNLSRVSR</sequence>
<proteinExistence type="predicted"/>
<organism evidence="1 2">
    <name type="scientific">Kingdonia uniflora</name>
    <dbReference type="NCBI Taxonomy" id="39325"/>
    <lineage>
        <taxon>Eukaryota</taxon>
        <taxon>Viridiplantae</taxon>
        <taxon>Streptophyta</taxon>
        <taxon>Embryophyta</taxon>
        <taxon>Tracheophyta</taxon>
        <taxon>Spermatophyta</taxon>
        <taxon>Magnoliopsida</taxon>
        <taxon>Ranunculales</taxon>
        <taxon>Circaeasteraceae</taxon>
        <taxon>Kingdonia</taxon>
    </lineage>
</organism>
<evidence type="ECO:0000313" key="2">
    <source>
        <dbReference type="Proteomes" id="UP000541444"/>
    </source>
</evidence>
<dbReference type="EMBL" id="JACGCM010000635">
    <property type="protein sequence ID" value="KAF6169556.1"/>
    <property type="molecule type" value="Genomic_DNA"/>
</dbReference>
<gene>
    <name evidence="1" type="ORF">GIB67_028107</name>
</gene>
<name>A0A7J7NQU6_9MAGN</name>
<dbReference type="Proteomes" id="UP000541444">
    <property type="component" value="Unassembled WGS sequence"/>
</dbReference>
<dbReference type="AlphaFoldDB" id="A0A7J7NQU6"/>